<dbReference type="AlphaFoldDB" id="G9P6Q4"/>
<feature type="compositionally biased region" description="Basic and acidic residues" evidence="1">
    <location>
        <begin position="33"/>
        <end position="45"/>
    </location>
</feature>
<gene>
    <name evidence="2" type="ORF">TRIATDRAFT_84723</name>
</gene>
<protein>
    <submittedName>
        <fullName evidence="2">Uncharacterized protein</fullName>
    </submittedName>
</protein>
<feature type="compositionally biased region" description="Gly residues" evidence="1">
    <location>
        <begin position="49"/>
        <end position="58"/>
    </location>
</feature>
<proteinExistence type="predicted"/>
<feature type="compositionally biased region" description="Basic and acidic residues" evidence="1">
    <location>
        <begin position="127"/>
        <end position="139"/>
    </location>
</feature>
<dbReference type="GeneID" id="25785846"/>
<name>G9P6Q4_HYPAI</name>
<dbReference type="KEGG" id="tatv:25785846"/>
<dbReference type="HOGENOM" id="CLU_113813_0_0_1"/>
<accession>G9P6Q4</accession>
<comment type="caution">
    <text evidence="2">The sequence shown here is derived from an EMBL/GenBank/DDBJ whole genome shotgun (WGS) entry which is preliminary data.</text>
</comment>
<sequence length="157" mass="16198">MSRQRLTMVALAGVGVIGATMFFPRKANPQNDVQERRNKAQDARDLGLGSAGVGGNKTTGGPSDSTTPSGPDKDPRYREVDTGDSKQYLPAGGVSTGRGGGGSTASASEKLGFKGSILGVAGAKTASRSDQEGYHDTRGISRMGSEVPSKKHSDVKE</sequence>
<organism evidence="2 3">
    <name type="scientific">Hypocrea atroviridis (strain ATCC 20476 / IMI 206040)</name>
    <name type="common">Trichoderma atroviride</name>
    <dbReference type="NCBI Taxonomy" id="452589"/>
    <lineage>
        <taxon>Eukaryota</taxon>
        <taxon>Fungi</taxon>
        <taxon>Dikarya</taxon>
        <taxon>Ascomycota</taxon>
        <taxon>Pezizomycotina</taxon>
        <taxon>Sordariomycetes</taxon>
        <taxon>Hypocreomycetidae</taxon>
        <taxon>Hypocreales</taxon>
        <taxon>Hypocreaceae</taxon>
        <taxon>Trichoderma</taxon>
    </lineage>
</organism>
<dbReference type="OMA" id="RGISKMG"/>
<reference evidence="2 3" key="1">
    <citation type="journal article" date="2011" name="Genome Biol.">
        <title>Comparative genome sequence analysis underscores mycoparasitism as the ancestral life style of Trichoderma.</title>
        <authorList>
            <person name="Kubicek C.P."/>
            <person name="Herrera-Estrella A."/>
            <person name="Seidl-Seiboth V."/>
            <person name="Martinez D.A."/>
            <person name="Druzhinina I.S."/>
            <person name="Thon M."/>
            <person name="Zeilinger S."/>
            <person name="Casas-Flores S."/>
            <person name="Horwitz B.A."/>
            <person name="Mukherjee P.K."/>
            <person name="Mukherjee M."/>
            <person name="Kredics L."/>
            <person name="Alcaraz L.D."/>
            <person name="Aerts A."/>
            <person name="Antal Z."/>
            <person name="Atanasova L."/>
            <person name="Cervantes-Badillo M.G."/>
            <person name="Challacombe J."/>
            <person name="Chertkov O."/>
            <person name="McCluskey K."/>
            <person name="Coulpier F."/>
            <person name="Deshpande N."/>
            <person name="von Doehren H."/>
            <person name="Ebbole D.J."/>
            <person name="Esquivel-Naranjo E.U."/>
            <person name="Fekete E."/>
            <person name="Flipphi M."/>
            <person name="Glaser F."/>
            <person name="Gomez-Rodriguez E.Y."/>
            <person name="Gruber S."/>
            <person name="Han C."/>
            <person name="Henrissat B."/>
            <person name="Hermosa R."/>
            <person name="Hernandez-Onate M."/>
            <person name="Karaffa L."/>
            <person name="Kosti I."/>
            <person name="Le Crom S."/>
            <person name="Lindquist E."/>
            <person name="Lucas S."/>
            <person name="Luebeck M."/>
            <person name="Luebeck P.S."/>
            <person name="Margeot A."/>
            <person name="Metz B."/>
            <person name="Misra M."/>
            <person name="Nevalainen H."/>
            <person name="Omann M."/>
            <person name="Packer N."/>
            <person name="Perrone G."/>
            <person name="Uresti-Rivera E.E."/>
            <person name="Salamov A."/>
            <person name="Schmoll M."/>
            <person name="Seiboth B."/>
            <person name="Shapiro H."/>
            <person name="Sukno S."/>
            <person name="Tamayo-Ramos J.A."/>
            <person name="Tisch D."/>
            <person name="Wiest A."/>
            <person name="Wilkinson H.H."/>
            <person name="Zhang M."/>
            <person name="Coutinho P.M."/>
            <person name="Kenerley C.M."/>
            <person name="Monte E."/>
            <person name="Baker S.E."/>
            <person name="Grigoriev I.V."/>
        </authorList>
    </citation>
    <scope>NUCLEOTIDE SEQUENCE [LARGE SCALE GENOMIC DNA]</scope>
    <source>
        <strain evidence="3">ATCC 20476 / IMI 206040</strain>
    </source>
</reference>
<feature type="compositionally biased region" description="Basic and acidic residues" evidence="1">
    <location>
        <begin position="148"/>
        <end position="157"/>
    </location>
</feature>
<evidence type="ECO:0000313" key="3">
    <source>
        <dbReference type="Proteomes" id="UP000005426"/>
    </source>
</evidence>
<feature type="region of interest" description="Disordered" evidence="1">
    <location>
        <begin position="24"/>
        <end position="157"/>
    </location>
</feature>
<evidence type="ECO:0000256" key="1">
    <source>
        <dbReference type="SAM" id="MobiDB-lite"/>
    </source>
</evidence>
<keyword evidence="3" id="KW-1185">Reference proteome</keyword>
<feature type="compositionally biased region" description="Low complexity" evidence="1">
    <location>
        <begin position="59"/>
        <end position="70"/>
    </location>
</feature>
<feature type="compositionally biased region" description="Gly residues" evidence="1">
    <location>
        <begin position="94"/>
        <end position="103"/>
    </location>
</feature>
<evidence type="ECO:0000313" key="2">
    <source>
        <dbReference type="EMBL" id="EHK41474.1"/>
    </source>
</evidence>
<dbReference type="eggNOG" id="ENOG502RAG6">
    <property type="taxonomic scope" value="Eukaryota"/>
</dbReference>
<dbReference type="Proteomes" id="UP000005426">
    <property type="component" value="Unassembled WGS sequence"/>
</dbReference>
<feature type="compositionally biased region" description="Basic and acidic residues" evidence="1">
    <location>
        <begin position="71"/>
        <end position="84"/>
    </location>
</feature>
<dbReference type="EMBL" id="ABDG02000027">
    <property type="protein sequence ID" value="EHK41474.1"/>
    <property type="molecule type" value="Genomic_DNA"/>
</dbReference>
<dbReference type="OrthoDB" id="4923568at2759"/>